<feature type="domain" description="D-serine dehydratase-like" evidence="3">
    <location>
        <begin position="273"/>
        <end position="363"/>
    </location>
</feature>
<comment type="similarity">
    <text evidence="1">Belongs to the DSD1 family.</text>
</comment>
<dbReference type="Proteomes" id="UP001419910">
    <property type="component" value="Unassembled WGS sequence"/>
</dbReference>
<dbReference type="InterPro" id="IPR051466">
    <property type="entry name" value="D-amino_acid_metab_enzyme"/>
</dbReference>
<proteinExistence type="inferred from homology"/>
<dbReference type="InterPro" id="IPR042208">
    <property type="entry name" value="D-ser_dehydrat-like_sf"/>
</dbReference>
<dbReference type="Gene3D" id="3.20.20.10">
    <property type="entry name" value="Alanine racemase"/>
    <property type="match status" value="1"/>
</dbReference>
<dbReference type="InterPro" id="IPR029066">
    <property type="entry name" value="PLP-binding_barrel"/>
</dbReference>
<dbReference type="InterPro" id="IPR026956">
    <property type="entry name" value="D-ser_dehydrat-like_dom"/>
</dbReference>
<sequence length="380" mass="40108">MDDLELHAHLIGQQGSRSALNTPVLVLDIEKLDRNISSMQAFAAARGVALRPHAKTHKSVDIGKRQIAAGAIGLCCAKIGEAEVLADGGITGLLITSPVSAPGAIERLAALAKRGIGLMAAIDNVEMVDRWQDALAAAGAMLDVVIDVDPGIRRTGVESAEAAVAVAEAIARSASLVYRGVQYYCGAQQHIEDYAARRAAIVDRTDYLRSVIAALAEAGFQPEIVSGSGTGSHHIDLELGLFTELQAGSYVFMDKQYLDCDLADGAAVPFETSLSVDARVVSANHAALVTIDAGFKSLSTDGGAAQVQRGAPVETLFMFMGDEHAALVSPDIGVRLRPGDPVSLTVPHCDPTVNLYDYYHVVRGDTLVEMWPVSARGRAR</sequence>
<reference evidence="4 5" key="1">
    <citation type="submission" date="2024-05" db="EMBL/GenBank/DDBJ databases">
        <authorList>
            <person name="Liu Q."/>
            <person name="Xin Y.-H."/>
        </authorList>
    </citation>
    <scope>NUCLEOTIDE SEQUENCE [LARGE SCALE GENOMIC DNA]</scope>
    <source>
        <strain evidence="4 5">CGMCC 1.10181</strain>
    </source>
</reference>
<name>A0ABU9XXX9_9SPHN</name>
<dbReference type="RefSeq" id="WP_343888016.1">
    <property type="nucleotide sequence ID" value="NZ_BAAAEH010000005.1"/>
</dbReference>
<gene>
    <name evidence="4" type="ORF">ABC974_02035</name>
</gene>
<dbReference type="PANTHER" id="PTHR28004:SF2">
    <property type="entry name" value="D-SERINE DEHYDRATASE"/>
    <property type="match status" value="1"/>
</dbReference>
<dbReference type="SUPFAM" id="SSF51419">
    <property type="entry name" value="PLP-binding barrel"/>
    <property type="match status" value="1"/>
</dbReference>
<dbReference type="Pfam" id="PF01168">
    <property type="entry name" value="Ala_racemase_N"/>
    <property type="match status" value="1"/>
</dbReference>
<dbReference type="Pfam" id="PF14031">
    <property type="entry name" value="D-ser_dehydrat"/>
    <property type="match status" value="1"/>
</dbReference>
<protein>
    <submittedName>
        <fullName evidence="4">DSD1 family PLP-dependent enzyme</fullName>
    </submittedName>
</protein>
<comment type="caution">
    <text evidence="4">The sequence shown here is derived from an EMBL/GenBank/DDBJ whole genome shotgun (WGS) entry which is preliminary data.</text>
</comment>
<evidence type="ECO:0000313" key="4">
    <source>
        <dbReference type="EMBL" id="MEN2788390.1"/>
    </source>
</evidence>
<dbReference type="Gene3D" id="2.40.37.20">
    <property type="entry name" value="D-serine dehydratase-like domain"/>
    <property type="match status" value="1"/>
</dbReference>
<dbReference type="EMBL" id="JBDIME010000001">
    <property type="protein sequence ID" value="MEN2788390.1"/>
    <property type="molecule type" value="Genomic_DNA"/>
</dbReference>
<keyword evidence="5" id="KW-1185">Reference proteome</keyword>
<keyword evidence="2" id="KW-0456">Lyase</keyword>
<evidence type="ECO:0000256" key="1">
    <source>
        <dbReference type="ARBA" id="ARBA00005323"/>
    </source>
</evidence>
<accession>A0ABU9XXX9</accession>
<dbReference type="SMART" id="SM01119">
    <property type="entry name" value="D-ser_dehydrat"/>
    <property type="match status" value="1"/>
</dbReference>
<dbReference type="InterPro" id="IPR001608">
    <property type="entry name" value="Ala_racemase_N"/>
</dbReference>
<dbReference type="CDD" id="cd06819">
    <property type="entry name" value="PLPDE_III_LS_D-TA"/>
    <property type="match status" value="1"/>
</dbReference>
<organism evidence="4 5">
    <name type="scientific">Sphingomonas oligophenolica</name>
    <dbReference type="NCBI Taxonomy" id="301154"/>
    <lineage>
        <taxon>Bacteria</taxon>
        <taxon>Pseudomonadati</taxon>
        <taxon>Pseudomonadota</taxon>
        <taxon>Alphaproteobacteria</taxon>
        <taxon>Sphingomonadales</taxon>
        <taxon>Sphingomonadaceae</taxon>
        <taxon>Sphingomonas</taxon>
    </lineage>
</organism>
<dbReference type="PANTHER" id="PTHR28004">
    <property type="entry name" value="ZGC:162816-RELATED"/>
    <property type="match status" value="1"/>
</dbReference>
<evidence type="ECO:0000313" key="5">
    <source>
        <dbReference type="Proteomes" id="UP001419910"/>
    </source>
</evidence>
<evidence type="ECO:0000256" key="2">
    <source>
        <dbReference type="ARBA" id="ARBA00023239"/>
    </source>
</evidence>
<evidence type="ECO:0000259" key="3">
    <source>
        <dbReference type="SMART" id="SM01119"/>
    </source>
</evidence>